<dbReference type="SMART" id="SM01359">
    <property type="entry name" value="A2M_N_2"/>
    <property type="match status" value="1"/>
</dbReference>
<feature type="domain" description="Alpha-2-macroglobulin" evidence="5">
    <location>
        <begin position="1081"/>
        <end position="1169"/>
    </location>
</feature>
<dbReference type="Pfam" id="PF07703">
    <property type="entry name" value="A2M_BRD"/>
    <property type="match status" value="1"/>
</dbReference>
<dbReference type="InterPro" id="IPR008930">
    <property type="entry name" value="Terpenoid_cyclase/PrenylTrfase"/>
</dbReference>
<dbReference type="InterPro" id="IPR021868">
    <property type="entry name" value="Alpha_2_Macroglob_MG3"/>
</dbReference>
<protein>
    <recommendedName>
        <fullName evidence="8">Alpha-2-macroglobulin</fullName>
    </recommendedName>
</protein>
<name>A0A7W6EFT8_9HYPH</name>
<comment type="caution">
    <text evidence="6">The sequence shown here is derived from an EMBL/GenBank/DDBJ whole genome shotgun (WGS) entry which is preliminary data.</text>
</comment>
<evidence type="ECO:0000256" key="3">
    <source>
        <dbReference type="SAM" id="SignalP"/>
    </source>
</evidence>
<feature type="domain" description="Alpha-2-macroglobulin bait region" evidence="4">
    <location>
        <begin position="875"/>
        <end position="1019"/>
    </location>
</feature>
<dbReference type="Pfam" id="PF11974">
    <property type="entry name" value="bMG3"/>
    <property type="match status" value="1"/>
</dbReference>
<dbReference type="Pfam" id="PF01835">
    <property type="entry name" value="MG2"/>
    <property type="match status" value="1"/>
</dbReference>
<dbReference type="GO" id="GO:0005615">
    <property type="term" value="C:extracellular space"/>
    <property type="evidence" value="ECO:0007669"/>
    <property type="project" value="InterPro"/>
</dbReference>
<dbReference type="InterPro" id="IPR041462">
    <property type="entry name" value="Bact_A2M_MG6"/>
</dbReference>
<dbReference type="PIRSF" id="PIRSF038980">
    <property type="entry name" value="A2M_bac"/>
    <property type="match status" value="1"/>
</dbReference>
<feature type="signal peptide" evidence="3">
    <location>
        <begin position="1"/>
        <end position="26"/>
    </location>
</feature>
<dbReference type="Gene3D" id="1.50.10.20">
    <property type="match status" value="1"/>
</dbReference>
<evidence type="ECO:0000259" key="5">
    <source>
        <dbReference type="SMART" id="SM01360"/>
    </source>
</evidence>
<dbReference type="Pfam" id="PF17962">
    <property type="entry name" value="bMG6"/>
    <property type="match status" value="1"/>
</dbReference>
<accession>A0A7W6EFT8</accession>
<dbReference type="GO" id="GO:0004866">
    <property type="term" value="F:endopeptidase inhibitor activity"/>
    <property type="evidence" value="ECO:0007669"/>
    <property type="project" value="InterPro"/>
</dbReference>
<dbReference type="InterPro" id="IPR011626">
    <property type="entry name" value="Alpha-macroglobulin_TED"/>
</dbReference>
<reference evidence="6 7" key="1">
    <citation type="submission" date="2020-08" db="EMBL/GenBank/DDBJ databases">
        <title>Genomic Encyclopedia of Type Strains, Phase IV (KMG-IV): sequencing the most valuable type-strain genomes for metagenomic binning, comparative biology and taxonomic classification.</title>
        <authorList>
            <person name="Goeker M."/>
        </authorList>
    </citation>
    <scope>NUCLEOTIDE SEQUENCE [LARGE SCALE GENOMIC DNA]</scope>
    <source>
        <strain evidence="6 7">DSM 28760</strain>
    </source>
</reference>
<dbReference type="SMART" id="SM01419">
    <property type="entry name" value="Thiol-ester_cl"/>
    <property type="match status" value="1"/>
</dbReference>
<dbReference type="Pfam" id="PF17973">
    <property type="entry name" value="bMG10"/>
    <property type="match status" value="1"/>
</dbReference>
<dbReference type="InterPro" id="IPR041203">
    <property type="entry name" value="Bact_A2M_MG5"/>
</dbReference>
<keyword evidence="7" id="KW-1185">Reference proteome</keyword>
<dbReference type="SUPFAM" id="SSF48239">
    <property type="entry name" value="Terpenoid cyclases/Protein prenyltransferases"/>
    <property type="match status" value="1"/>
</dbReference>
<dbReference type="Pfam" id="PF17972">
    <property type="entry name" value="bMG5"/>
    <property type="match status" value="1"/>
</dbReference>
<evidence type="ECO:0000256" key="2">
    <source>
        <dbReference type="ARBA" id="ARBA00022729"/>
    </source>
</evidence>
<dbReference type="CDD" id="cd02891">
    <property type="entry name" value="A2M_like"/>
    <property type="match status" value="1"/>
</dbReference>
<evidence type="ECO:0000313" key="6">
    <source>
        <dbReference type="EMBL" id="MBB3808970.1"/>
    </source>
</evidence>
<dbReference type="Gene3D" id="2.60.40.1930">
    <property type="match status" value="1"/>
</dbReference>
<sequence length="1746" mass="185724">MTFTFFRRMAIPVAAAITLSLTPALSQTVKSFERRDLASEVVRFDPVLRAQASAADLKHTVAQLRKDRDAARDRGDAARALDLASAVLVRDAASPADWLAYARLSAAVETDDYARQQKLFRNARVAAYAGFERAKTPADKAKALVTLGEVQAKASLFRPAIEAYRASLALVDDPAVRQVFDDLRDRYGFRVFDNSVDSDAASPRACFQFSESLAPGVDFAPFVAVAGSANAAVTAEDQQICVDGLRHGERYAIVLRQGLPSATGDTLPRNLDYDIFVRDRAPSVRFTGRNYVLPSTGQEGIPVISVNTEAVEIEIFRVGDRNLLPAIRDGGFLDQLGSWVIETLAGERGQRIWNGTLTTRAPLNVDEITAFPVDEAIGQRLQPGVYALTARPAGGPPAEEDFSQRATQWFVVSDIGLTTLSNQGGLQVLTRSLASAAPLAGIELKLVARNNEVLATARSDERGEFTFDAGLLRGQGGVRPALVVATTPEGDYNFIDLQQAPFDLTDRGVAGRAAPGPLDADVFTERGVYRTGEDVHVTTLLRDSSGNAADGLPVTLIARRPDGVEYRRDVVTDQGLGGRAWSLPLLAGAAHGTWRVQAFIDPKGEPVGETTFLVEDYLPERIDVRLTPAADKLAWDADAVIDVSADFLYGAPAGGLGVSGSVTVQQAQASAISGLEGYRTGIDDETFESVFVELPDGVVTDAQGKAKLTVPVPEVVAARPIEARIAVQVAEAGGRAVERSVTLPILPQGPVLAARPLFTNLTEGAQAGFEVVAVSPQGERLGGKARWTLSRIEKNYQWYKRDGGWSFESVTTTRRVSDGQIELAGAGDPARISVPVEWGRYRLEIVAPDGAAEPVSVTFVSGFGGDATADVPDRLDLTLDKAAYAAGDTLTAVIKPRFTGRATLVIASDRIYEERVIDVTPDGTTVSLPVQAEWGPGAYVVALAHRPLDVAARRQPGRALGLAWFSVDREARTLAVAIDTPKEIAPRSTLSVPVKVGGLTPGQEAFVVVSAVDVGILNLTRYESPDPAEYFFGQRQLGTEIRDIYGFLIDGMQGTRGAIRSGGDAGALQLEGSPPAQEPLARYSGVVKVGADGVATVDFDIPAFNGTVRVNAVAWSQNKVGQATTDIVVRDPVVVSANMPRFLNPGDTTSLFLAVDNVSGEAGDYRLSLTSEGPLTVDDSVFAQPVRLEKGGQAAFAIPVTASGIGQGSVTVNIAGPGVEAAQILRLGVGTGLRPLTRRTVETLAPGESLTVSRDLFADIVPGTGVASLAVSPVAALDVPALLGALERFPYTCTEQTVSRALPLLYAATLHRLGALSVDEDAAEKVGAAVSRVLSRQDANGSFGLWSVGGDDLWLDAYITDFLTRAREGGHDVPQIAFTQSLDRLRNAVVNSTDFPDGEGQALAYAAYVLARNGRPVIGDLRYFADARLSAFGSPLAQAQIGAALALLGDTPRADRAFAQAADTLAAAQDSENGRGDYGSVLRDAAGVLALIGETGAGRAELARVTDILEKARNERTLTSTQENAWLLLAAIGLAKEADNVALSVNGEAHQGPLFRTLPESALAEGAVEIVNTGTSPVRVVIGVAGNSSVHEDALAQGYEIERRYFHLDGKPADPAKVTQNERLVTVLTVTERDAREARTLLVDYLPAGFEIDNPRLVDSGDVAGLPWLSRDVEPAHVEYRDDRFIAAFDRTPDQPAFFSVAYVVRAVTPGDYLHPPAIVEDMFRPERFGRTGFGNVEVSGGKGTP</sequence>
<dbReference type="InterPro" id="IPR001599">
    <property type="entry name" value="Macroglobln_a2"/>
</dbReference>
<dbReference type="InterPro" id="IPR049120">
    <property type="entry name" value="A2M_bMG2"/>
</dbReference>
<dbReference type="InterPro" id="IPR041246">
    <property type="entry name" value="Bact_MG10"/>
</dbReference>
<evidence type="ECO:0000256" key="1">
    <source>
        <dbReference type="ARBA" id="ARBA00010556"/>
    </source>
</evidence>
<dbReference type="InterPro" id="IPR051802">
    <property type="entry name" value="YfhM-like"/>
</dbReference>
<dbReference type="Pfam" id="PF07678">
    <property type="entry name" value="TED_complement"/>
    <property type="match status" value="1"/>
</dbReference>
<dbReference type="InterPro" id="IPR002890">
    <property type="entry name" value="MG2"/>
</dbReference>
<dbReference type="SMART" id="SM01360">
    <property type="entry name" value="A2M"/>
    <property type="match status" value="1"/>
</dbReference>
<feature type="chain" id="PRO_5031438970" description="Alpha-2-macroglobulin" evidence="3">
    <location>
        <begin position="27"/>
        <end position="1746"/>
    </location>
</feature>
<dbReference type="InterPro" id="IPR026284">
    <property type="entry name" value="A2MG_proteobact"/>
</dbReference>
<dbReference type="PANTHER" id="PTHR40094">
    <property type="entry name" value="ALPHA-2-MACROGLOBULIN HOMOLOG"/>
    <property type="match status" value="1"/>
</dbReference>
<evidence type="ECO:0008006" key="8">
    <source>
        <dbReference type="Google" id="ProtNLM"/>
    </source>
</evidence>
<dbReference type="PANTHER" id="PTHR40094:SF1">
    <property type="entry name" value="UBIQUITIN DOMAIN-CONTAINING PROTEIN"/>
    <property type="match status" value="1"/>
</dbReference>
<evidence type="ECO:0000259" key="4">
    <source>
        <dbReference type="SMART" id="SM01359"/>
    </source>
</evidence>
<dbReference type="InterPro" id="IPR047565">
    <property type="entry name" value="Alpha-macroglob_thiol-ester_cl"/>
</dbReference>
<organism evidence="6 7">
    <name type="scientific">Pseudochelatococcus contaminans</name>
    <dbReference type="NCBI Taxonomy" id="1538103"/>
    <lineage>
        <taxon>Bacteria</taxon>
        <taxon>Pseudomonadati</taxon>
        <taxon>Pseudomonadota</taxon>
        <taxon>Alphaproteobacteria</taxon>
        <taxon>Hyphomicrobiales</taxon>
        <taxon>Chelatococcaceae</taxon>
        <taxon>Pseudochelatococcus</taxon>
    </lineage>
</organism>
<dbReference type="Pfam" id="PF00207">
    <property type="entry name" value="A2M"/>
    <property type="match status" value="1"/>
</dbReference>
<evidence type="ECO:0000313" key="7">
    <source>
        <dbReference type="Proteomes" id="UP000537592"/>
    </source>
</evidence>
<proteinExistence type="inferred from homology"/>
<gene>
    <name evidence="6" type="ORF">FHS81_001040</name>
</gene>
<comment type="similarity">
    <text evidence="1">Belongs to the protease inhibitor I39 (alpha-2-macroglobulin) family. Bacterial alpha-2-macroglobulin subfamily.</text>
</comment>
<dbReference type="EMBL" id="JACICC010000002">
    <property type="protein sequence ID" value="MBB3808970.1"/>
    <property type="molecule type" value="Genomic_DNA"/>
</dbReference>
<dbReference type="Proteomes" id="UP000537592">
    <property type="component" value="Unassembled WGS sequence"/>
</dbReference>
<dbReference type="InterPro" id="IPR011625">
    <property type="entry name" value="A2M_N_BRD"/>
</dbReference>
<keyword evidence="2 3" id="KW-0732">Signal</keyword>
<dbReference type="Pfam" id="PF21142">
    <property type="entry name" value="A2M_bMG2"/>
    <property type="match status" value="1"/>
</dbReference>